<dbReference type="KEGG" id="pstg:E8M01_21050"/>
<dbReference type="Proteomes" id="UP000298781">
    <property type="component" value="Chromosome"/>
</dbReference>
<protein>
    <submittedName>
        <fullName evidence="2">Alpha/beta fold hydrolase</fullName>
    </submittedName>
</protein>
<accession>A0A4D7BF30</accession>
<dbReference type="EMBL" id="CP039690">
    <property type="protein sequence ID" value="QCI66497.1"/>
    <property type="molecule type" value="Genomic_DNA"/>
</dbReference>
<dbReference type="GO" id="GO:0016787">
    <property type="term" value="F:hydrolase activity"/>
    <property type="evidence" value="ECO:0007669"/>
    <property type="project" value="UniProtKB-KW"/>
</dbReference>
<sequence>MKTDLQPPCRGKAYGRHSAPFPPRPAVNRSPTTTFDALTSRDSRSGKAARRLSTTKQPKPEPMPKPSTRIVAVAPAAIRMALVAVAACALSGCLGADMSGISGSLGSLTAPARQPRAVPVLVASTRPAFQGDTLGAPTRERARFYRQTVTVPPGHQAGTIARPSLTPESASRHFTLADRSALTPDNFRAELARAIAAKPADQRDVLVYVHGFNTDYDEAAFRLVQVATDAGFRGTHVLFTWPSYRRMLAYGGDREVATASRDAFEKLLADLGDVPGIGRVNLIAHSMGAFLTMEGLRQASIAGRGEVNGHLGEVILAAPDLDVEVFRGQMARISRPSRISLFVQSDDRALAASMTVAWDRQRLGSLDVRDPRHREIISTLGVRVFTMSSQGWTDLMRHGTFAEAPEIVRLIGGKIAAPPVIEDALPPAPAEAPALPAELQPPQAQTPMADQPESARQVTSEPLPRIGAEPSPQIRADGTN</sequence>
<feature type="region of interest" description="Disordered" evidence="1">
    <location>
        <begin position="424"/>
        <end position="480"/>
    </location>
</feature>
<dbReference type="PANTHER" id="PTHR36513:SF1">
    <property type="entry name" value="TRANSMEMBRANE PROTEIN"/>
    <property type="match status" value="1"/>
</dbReference>
<keyword evidence="2" id="KW-0378">Hydrolase</keyword>
<keyword evidence="3" id="KW-1185">Reference proteome</keyword>
<dbReference type="InterPro" id="IPR029058">
    <property type="entry name" value="AB_hydrolase_fold"/>
</dbReference>
<name>A0A4D7BF30_9HYPH</name>
<dbReference type="PANTHER" id="PTHR36513">
    <property type="entry name" value="ABC TRANSMEMBRANE TYPE-1 DOMAIN-CONTAINING PROTEIN"/>
    <property type="match status" value="1"/>
</dbReference>
<dbReference type="InterPro" id="IPR010297">
    <property type="entry name" value="DUF900_hydrolase"/>
</dbReference>
<reference evidence="2 3" key="1">
    <citation type="submission" date="2019-04" db="EMBL/GenBank/DDBJ databases">
        <title>Phreatobacter aquaticus sp. nov.</title>
        <authorList>
            <person name="Choi A."/>
        </authorList>
    </citation>
    <scope>NUCLEOTIDE SEQUENCE [LARGE SCALE GENOMIC DNA]</scope>
    <source>
        <strain evidence="2 3">KCTC 52518</strain>
    </source>
</reference>
<evidence type="ECO:0000313" key="3">
    <source>
        <dbReference type="Proteomes" id="UP000298781"/>
    </source>
</evidence>
<dbReference type="SUPFAM" id="SSF53474">
    <property type="entry name" value="alpha/beta-Hydrolases"/>
    <property type="match status" value="1"/>
</dbReference>
<dbReference type="Pfam" id="PF05990">
    <property type="entry name" value="DUF900"/>
    <property type="match status" value="1"/>
</dbReference>
<organism evidence="2 3">
    <name type="scientific">Phreatobacter stygius</name>
    <dbReference type="NCBI Taxonomy" id="1940610"/>
    <lineage>
        <taxon>Bacteria</taxon>
        <taxon>Pseudomonadati</taxon>
        <taxon>Pseudomonadota</taxon>
        <taxon>Alphaproteobacteria</taxon>
        <taxon>Hyphomicrobiales</taxon>
        <taxon>Phreatobacteraceae</taxon>
        <taxon>Phreatobacter</taxon>
    </lineage>
</organism>
<evidence type="ECO:0000313" key="2">
    <source>
        <dbReference type="EMBL" id="QCI66497.1"/>
    </source>
</evidence>
<dbReference type="Gene3D" id="3.40.50.1820">
    <property type="entry name" value="alpha/beta hydrolase"/>
    <property type="match status" value="1"/>
</dbReference>
<evidence type="ECO:0000256" key="1">
    <source>
        <dbReference type="SAM" id="MobiDB-lite"/>
    </source>
</evidence>
<dbReference type="OrthoDB" id="9797755at2"/>
<gene>
    <name evidence="2" type="ORF">E8M01_21050</name>
</gene>
<dbReference type="AlphaFoldDB" id="A0A4D7BF30"/>
<feature type="region of interest" description="Disordered" evidence="1">
    <location>
        <begin position="1"/>
        <end position="67"/>
    </location>
</feature>
<proteinExistence type="predicted"/>
<feature type="compositionally biased region" description="Low complexity" evidence="1">
    <location>
        <begin position="431"/>
        <end position="445"/>
    </location>
</feature>